<feature type="region of interest" description="Disordered" evidence="2">
    <location>
        <begin position="24"/>
        <end position="83"/>
    </location>
</feature>
<comment type="caution">
    <text evidence="3">The sequence shown here is derived from an EMBL/GenBank/DDBJ whole genome shotgun (WGS) entry which is preliminary data.</text>
</comment>
<dbReference type="InParanoid" id="A0A1Y2ASP2"/>
<feature type="compositionally biased region" description="Basic and acidic residues" evidence="2">
    <location>
        <begin position="213"/>
        <end position="224"/>
    </location>
</feature>
<reference evidence="3 4" key="1">
    <citation type="submission" date="2016-07" db="EMBL/GenBank/DDBJ databases">
        <title>Pervasive Adenine N6-methylation of Active Genes in Fungi.</title>
        <authorList>
            <consortium name="DOE Joint Genome Institute"/>
            <person name="Mondo S.J."/>
            <person name="Dannebaum R.O."/>
            <person name="Kuo R.C."/>
            <person name="Labutti K."/>
            <person name="Haridas S."/>
            <person name="Kuo A."/>
            <person name="Salamov A."/>
            <person name="Ahrendt S.R."/>
            <person name="Lipzen A."/>
            <person name="Sullivan W."/>
            <person name="Andreopoulos W.B."/>
            <person name="Clum A."/>
            <person name="Lindquist E."/>
            <person name="Daum C."/>
            <person name="Ramamoorthy G.K."/>
            <person name="Gryganskyi A."/>
            <person name="Culley D."/>
            <person name="Magnuson J.K."/>
            <person name="James T.Y."/>
            <person name="O'Malley M.A."/>
            <person name="Stajich J.E."/>
            <person name="Spatafora J.W."/>
            <person name="Visel A."/>
            <person name="Grigoriev I.V."/>
        </authorList>
    </citation>
    <scope>NUCLEOTIDE SEQUENCE [LARGE SCALE GENOMIC DNA]</scope>
    <source>
        <strain evidence="3 4">68-887.2</strain>
    </source>
</reference>
<protein>
    <submittedName>
        <fullName evidence="3">Pre-mRNA-splicing factor of RES complex-domain-containing protein</fullName>
    </submittedName>
</protein>
<evidence type="ECO:0000256" key="1">
    <source>
        <dbReference type="ARBA" id="ARBA00011069"/>
    </source>
</evidence>
<feature type="compositionally biased region" description="Polar residues" evidence="2">
    <location>
        <begin position="107"/>
        <end position="119"/>
    </location>
</feature>
<feature type="region of interest" description="Disordered" evidence="2">
    <location>
        <begin position="107"/>
        <end position="194"/>
    </location>
</feature>
<dbReference type="Pfam" id="PF09736">
    <property type="entry name" value="Bud13"/>
    <property type="match status" value="1"/>
</dbReference>
<dbReference type="FunCoup" id="A0A1Y2ASP2">
    <property type="interactions" value="71"/>
</dbReference>
<sequence length="340" mass="38225">MSNLKAYLAANYMSGPKADAILARSSDPTLKKKRKKPKNEDYIGGSAVKAESNGGGSGILLRDEDEWKRKQDDDLDLEGGDAPVVGKGLATFKKSKSAWNTVGSTSLALPNIGSASPNSIKPDPDADALADPDATTSAPVVAPPKQLTKRKGGLRTAAQLREEEAAIAAEREPSPPPDYGGVDPTQTVHRDASGRIVDIAKLKEEERQLEMEEERKKKEREEWSKGLIQRQAREERVQEERQMRETEFARGREDRAMNRELREVERWNDPAAEFVTRKKKKGPRRPTYNGPFAPNRFGIRPGFRWDGVDRSNGFEKKFFQYQNAAARREFEHNQWSMEDM</sequence>
<accession>A0A1Y2ASP2</accession>
<evidence type="ECO:0000256" key="2">
    <source>
        <dbReference type="SAM" id="MobiDB-lite"/>
    </source>
</evidence>
<dbReference type="STRING" id="71784.A0A1Y2ASP2"/>
<comment type="similarity">
    <text evidence="1">Belongs to the CWC26 family.</text>
</comment>
<dbReference type="EMBL" id="MCFC01000062">
    <property type="protein sequence ID" value="ORY24965.1"/>
    <property type="molecule type" value="Genomic_DNA"/>
</dbReference>
<feature type="compositionally biased region" description="Basic and acidic residues" evidence="2">
    <location>
        <begin position="231"/>
        <end position="252"/>
    </location>
</feature>
<dbReference type="GO" id="GO:0005684">
    <property type="term" value="C:U2-type spliceosomal complex"/>
    <property type="evidence" value="ECO:0007669"/>
    <property type="project" value="TreeGrafter"/>
</dbReference>
<dbReference type="AlphaFoldDB" id="A0A1Y2ASP2"/>
<dbReference type="OrthoDB" id="6022at2759"/>
<proteinExistence type="inferred from homology"/>
<dbReference type="InterPro" id="IPR018609">
    <property type="entry name" value="Bud13"/>
</dbReference>
<feature type="compositionally biased region" description="Basic and acidic residues" evidence="2">
    <location>
        <begin position="61"/>
        <end position="72"/>
    </location>
</feature>
<feature type="region of interest" description="Disordered" evidence="2">
    <location>
        <begin position="213"/>
        <end position="252"/>
    </location>
</feature>
<feature type="compositionally biased region" description="Basic and acidic residues" evidence="2">
    <location>
        <begin position="160"/>
        <end position="173"/>
    </location>
</feature>
<evidence type="ECO:0000313" key="4">
    <source>
        <dbReference type="Proteomes" id="UP000193986"/>
    </source>
</evidence>
<organism evidence="3 4">
    <name type="scientific">Naematelia encephala</name>
    <dbReference type="NCBI Taxonomy" id="71784"/>
    <lineage>
        <taxon>Eukaryota</taxon>
        <taxon>Fungi</taxon>
        <taxon>Dikarya</taxon>
        <taxon>Basidiomycota</taxon>
        <taxon>Agaricomycotina</taxon>
        <taxon>Tremellomycetes</taxon>
        <taxon>Tremellales</taxon>
        <taxon>Naemateliaceae</taxon>
        <taxon>Naematelia</taxon>
    </lineage>
</organism>
<keyword evidence="4" id="KW-1185">Reference proteome</keyword>
<dbReference type="Proteomes" id="UP000193986">
    <property type="component" value="Unassembled WGS sequence"/>
</dbReference>
<gene>
    <name evidence="3" type="ORF">BCR39DRAFT_545382</name>
</gene>
<dbReference type="InterPro" id="IPR051112">
    <property type="entry name" value="CWC26_splicing_factor"/>
</dbReference>
<dbReference type="PANTHER" id="PTHR31809:SF0">
    <property type="entry name" value="BUD13 HOMOLOG"/>
    <property type="match status" value="1"/>
</dbReference>
<dbReference type="PANTHER" id="PTHR31809">
    <property type="entry name" value="BUD13 HOMOLOG"/>
    <property type="match status" value="1"/>
</dbReference>
<dbReference type="GO" id="GO:0000398">
    <property type="term" value="P:mRNA splicing, via spliceosome"/>
    <property type="evidence" value="ECO:0007669"/>
    <property type="project" value="TreeGrafter"/>
</dbReference>
<evidence type="ECO:0000313" key="3">
    <source>
        <dbReference type="EMBL" id="ORY24965.1"/>
    </source>
</evidence>
<dbReference type="GO" id="GO:0070274">
    <property type="term" value="C:RES complex"/>
    <property type="evidence" value="ECO:0007669"/>
    <property type="project" value="TreeGrafter"/>
</dbReference>
<feature type="region of interest" description="Disordered" evidence="2">
    <location>
        <begin position="276"/>
        <end position="296"/>
    </location>
</feature>
<dbReference type="GO" id="GO:0003723">
    <property type="term" value="F:RNA binding"/>
    <property type="evidence" value="ECO:0007669"/>
    <property type="project" value="TreeGrafter"/>
</dbReference>
<name>A0A1Y2ASP2_9TREE</name>